<dbReference type="EMBL" id="BORW01000023">
    <property type="protein sequence ID" value="GIO68893.1"/>
    <property type="molecule type" value="Genomic_DNA"/>
</dbReference>
<keyword evidence="2" id="KW-1185">Reference proteome</keyword>
<accession>A0ABQ4M0H8</accession>
<reference evidence="1 2" key="1">
    <citation type="submission" date="2021-03" db="EMBL/GenBank/DDBJ databases">
        <title>Antimicrobial resistance genes in bacteria isolated from Japanese honey, and their potential for conferring macrolide and lincosamide resistance in the American foulbrood pathogen Paenibacillus larvae.</title>
        <authorList>
            <person name="Okamoto M."/>
            <person name="Kumagai M."/>
            <person name="Kanamori H."/>
            <person name="Takamatsu D."/>
        </authorList>
    </citation>
    <scope>NUCLEOTIDE SEQUENCE [LARGE SCALE GENOMIC DNA]</scope>
    <source>
        <strain evidence="1 2">J21TS3</strain>
    </source>
</reference>
<dbReference type="Proteomes" id="UP000680638">
    <property type="component" value="Unassembled WGS sequence"/>
</dbReference>
<evidence type="ECO:0000313" key="1">
    <source>
        <dbReference type="EMBL" id="GIO68893.1"/>
    </source>
</evidence>
<protein>
    <submittedName>
        <fullName evidence="1">Uncharacterized protein</fullName>
    </submittedName>
</protein>
<sequence>MKQQNAASLSDIITEGIDKTLAKAMPNAGPDELEHRRQQMSKAELMDAYLLSFDQDLTGQVIHEVVLRVFGLDLDHALVLPEAEREIRAAAERRLGGMQAGSSPIPPRDVIDLQLAECGRRLAGPEVRRLLNQLFGVNLDAISALDKARISLFSKGQWIVRQDRDLFVVYTGEGDIDVSVYPTAYFRERTGQDELPEDLGQALADLGYSPVAEGQRYYYVNPDGQAVPDAFKGQTMGAIMASIRNAYSHL</sequence>
<name>A0ABQ4M0H8_9BACL</name>
<comment type="caution">
    <text evidence="1">The sequence shown here is derived from an EMBL/GenBank/DDBJ whole genome shotgun (WGS) entry which is preliminary data.</text>
</comment>
<proteinExistence type="predicted"/>
<gene>
    <name evidence="1" type="ORF">J21TS3_37140</name>
</gene>
<evidence type="ECO:0000313" key="2">
    <source>
        <dbReference type="Proteomes" id="UP000680638"/>
    </source>
</evidence>
<organism evidence="1 2">
    <name type="scientific">Paenibacillus cookii</name>
    <dbReference type="NCBI Taxonomy" id="157839"/>
    <lineage>
        <taxon>Bacteria</taxon>
        <taxon>Bacillati</taxon>
        <taxon>Bacillota</taxon>
        <taxon>Bacilli</taxon>
        <taxon>Bacillales</taxon>
        <taxon>Paenibacillaceae</taxon>
        <taxon>Paenibacillus</taxon>
    </lineage>
</organism>
<dbReference type="RefSeq" id="WP_212951448.1">
    <property type="nucleotide sequence ID" value="NZ_BORW01000023.1"/>
</dbReference>